<evidence type="ECO:0000256" key="5">
    <source>
        <dbReference type="ARBA" id="ARBA00023273"/>
    </source>
</evidence>
<keyword evidence="5" id="KW-0966">Cell projection</keyword>
<proteinExistence type="predicted"/>
<dbReference type="AlphaFoldDB" id="A0A382U4R7"/>
<reference evidence="7" key="1">
    <citation type="submission" date="2018-05" db="EMBL/GenBank/DDBJ databases">
        <authorList>
            <person name="Lanie J.A."/>
            <person name="Ng W.-L."/>
            <person name="Kazmierczak K.M."/>
            <person name="Andrzejewski T.M."/>
            <person name="Davidsen T.M."/>
            <person name="Wayne K.J."/>
            <person name="Tettelin H."/>
            <person name="Glass J.I."/>
            <person name="Rusch D."/>
            <person name="Podicherti R."/>
            <person name="Tsui H.-C.T."/>
            <person name="Winkler M.E."/>
        </authorList>
    </citation>
    <scope>NUCLEOTIDE SEQUENCE</scope>
</reference>
<name>A0A382U4R7_9ZZZZ</name>
<evidence type="ECO:0000313" key="7">
    <source>
        <dbReference type="EMBL" id="SVD29270.1"/>
    </source>
</evidence>
<keyword evidence="3" id="KW-0963">Cytoplasm</keyword>
<sequence>RSHYNEGGANDWMITEAVLPVSGDSLIFYSNSSSSDSISLEDTLHVYVSTGGNAIADFTTEIGEVVSQGYTNIRSAYSLETYVGDAVYLAIVHHGSASTTDLNDYRRVDDVLLPQRQVLQNPVVILSATSVDFGSTHPGYTLTESFTIFNNGGSDLVITDISSDNTAFTLSASSATINPYGSFGVTAVFAPTAGESYTGNIVITSNAASSPDIVTLAGTGYSTWGGPDEAGYLWVNSFDDGGPSFSWIDIDTAGATATDITGDDSRASVVLPFTVEYYGVDYDTITVVTNGWIGMG</sequence>
<comment type="subcellular location">
    <subcellularLocation>
        <location evidence="1">Cell projection</location>
        <location evidence="1">Cilium</location>
    </subcellularLocation>
    <subcellularLocation>
        <location evidence="2">Cytoplasm</location>
    </subcellularLocation>
</comment>
<dbReference type="Gene3D" id="2.60.120.200">
    <property type="match status" value="1"/>
</dbReference>
<dbReference type="NCBIfam" id="NF012200">
    <property type="entry name" value="choice_anch_D"/>
    <property type="match status" value="1"/>
</dbReference>
<gene>
    <name evidence="7" type="ORF">METZ01_LOCUS382124</name>
</gene>
<keyword evidence="4" id="KW-0969">Cilium</keyword>
<dbReference type="InterPro" id="IPR013783">
    <property type="entry name" value="Ig-like_fold"/>
</dbReference>
<evidence type="ECO:0000259" key="6">
    <source>
        <dbReference type="Pfam" id="PF22544"/>
    </source>
</evidence>
<evidence type="ECO:0000256" key="4">
    <source>
        <dbReference type="ARBA" id="ARBA00023069"/>
    </source>
</evidence>
<accession>A0A382U4R7</accession>
<evidence type="ECO:0000256" key="1">
    <source>
        <dbReference type="ARBA" id="ARBA00004138"/>
    </source>
</evidence>
<dbReference type="Gene3D" id="2.60.40.10">
    <property type="entry name" value="Immunoglobulins"/>
    <property type="match status" value="1"/>
</dbReference>
<protein>
    <recommendedName>
        <fullName evidence="6">HYDIN/VesB/CFA65-like Ig-like domain-containing protein</fullName>
    </recommendedName>
</protein>
<dbReference type="NCBIfam" id="NF038128">
    <property type="entry name" value="choice_anch_J"/>
    <property type="match status" value="1"/>
</dbReference>
<dbReference type="GO" id="GO:0005737">
    <property type="term" value="C:cytoplasm"/>
    <property type="evidence" value="ECO:0007669"/>
    <property type="project" value="UniProtKB-SubCell"/>
</dbReference>
<feature type="domain" description="HYDIN/VesB/CFA65-like Ig-like" evidence="6">
    <location>
        <begin position="122"/>
        <end position="218"/>
    </location>
</feature>
<feature type="non-terminal residue" evidence="7">
    <location>
        <position position="1"/>
    </location>
</feature>
<dbReference type="Pfam" id="PF22544">
    <property type="entry name" value="HYDIN_VesB_CFA65-like_Ig"/>
    <property type="match status" value="1"/>
</dbReference>
<dbReference type="GO" id="GO:0005929">
    <property type="term" value="C:cilium"/>
    <property type="evidence" value="ECO:0007669"/>
    <property type="project" value="UniProtKB-SubCell"/>
</dbReference>
<dbReference type="EMBL" id="UINC01141500">
    <property type="protein sequence ID" value="SVD29270.1"/>
    <property type="molecule type" value="Genomic_DNA"/>
</dbReference>
<organism evidence="7">
    <name type="scientific">marine metagenome</name>
    <dbReference type="NCBI Taxonomy" id="408172"/>
    <lineage>
        <taxon>unclassified sequences</taxon>
        <taxon>metagenomes</taxon>
        <taxon>ecological metagenomes</taxon>
    </lineage>
</organism>
<feature type="non-terminal residue" evidence="7">
    <location>
        <position position="296"/>
    </location>
</feature>
<evidence type="ECO:0000256" key="2">
    <source>
        <dbReference type="ARBA" id="ARBA00004496"/>
    </source>
</evidence>
<dbReference type="InterPro" id="IPR053879">
    <property type="entry name" value="HYDIN_VesB_CFA65-like_Ig"/>
</dbReference>
<evidence type="ECO:0000256" key="3">
    <source>
        <dbReference type="ARBA" id="ARBA00022490"/>
    </source>
</evidence>